<evidence type="ECO:0000313" key="2">
    <source>
        <dbReference type="Proteomes" id="UP000186465"/>
    </source>
</evidence>
<name>A0A1Q5PL40_9ACTO</name>
<sequence length="64" mass="7196">MAFFGWRRQSLECRAREEENASLLASLPPLVRVSMDFFNLGAEQAAEAWLAGDFPTVDSIYNSL</sequence>
<organism evidence="1 2">
    <name type="scientific">Boudabousia marimammalium</name>
    <dbReference type="NCBI Taxonomy" id="156892"/>
    <lineage>
        <taxon>Bacteria</taxon>
        <taxon>Bacillati</taxon>
        <taxon>Actinomycetota</taxon>
        <taxon>Actinomycetes</taxon>
        <taxon>Actinomycetales</taxon>
        <taxon>Actinomycetaceae</taxon>
        <taxon>Boudabousia</taxon>
    </lineage>
</organism>
<dbReference type="EMBL" id="MPDM01000007">
    <property type="protein sequence ID" value="OKL47358.1"/>
    <property type="molecule type" value="Genomic_DNA"/>
</dbReference>
<dbReference type="STRING" id="156892.BM477_06730"/>
<protein>
    <submittedName>
        <fullName evidence="1">Uncharacterized protein</fullName>
    </submittedName>
</protein>
<reference evidence="2" key="1">
    <citation type="submission" date="2016-11" db="EMBL/GenBank/DDBJ databases">
        <title>Actinomyces gypaetusis sp. nov. isolated from Gypaetus barbatus in Qinghai Tibet Plateau China.</title>
        <authorList>
            <person name="Meng X."/>
        </authorList>
    </citation>
    <scope>NUCLEOTIDE SEQUENCE [LARGE SCALE GENOMIC DNA]</scope>
    <source>
        <strain evidence="2">DSM 15383</strain>
    </source>
</reference>
<dbReference type="AlphaFoldDB" id="A0A1Q5PL40"/>
<dbReference type="Proteomes" id="UP000186465">
    <property type="component" value="Unassembled WGS sequence"/>
</dbReference>
<dbReference type="RefSeq" id="WP_075361929.1">
    <property type="nucleotide sequence ID" value="NZ_MPDM01000007.1"/>
</dbReference>
<gene>
    <name evidence="1" type="ORF">BM477_06730</name>
</gene>
<keyword evidence="2" id="KW-1185">Reference proteome</keyword>
<accession>A0A1Q5PL40</accession>
<evidence type="ECO:0000313" key="1">
    <source>
        <dbReference type="EMBL" id="OKL47358.1"/>
    </source>
</evidence>
<comment type="caution">
    <text evidence="1">The sequence shown here is derived from an EMBL/GenBank/DDBJ whole genome shotgun (WGS) entry which is preliminary data.</text>
</comment>
<proteinExistence type="predicted"/>